<accession>A0A841J5J6</accession>
<dbReference type="AlphaFoldDB" id="A0A841J5J6"/>
<reference evidence="1 2" key="1">
    <citation type="submission" date="2020-08" db="EMBL/GenBank/DDBJ databases">
        <title>Genomic Encyclopedia of Type Strains, Phase IV (KMG-V): Genome sequencing to study the core and pangenomes of soil and plant-associated prokaryotes.</title>
        <authorList>
            <person name="Whitman W."/>
        </authorList>
    </citation>
    <scope>NUCLEOTIDE SEQUENCE [LARGE SCALE GENOMIC DNA]</scope>
    <source>
        <strain evidence="1 2">MP601</strain>
    </source>
</reference>
<evidence type="ECO:0008006" key="3">
    <source>
        <dbReference type="Google" id="ProtNLM"/>
    </source>
</evidence>
<dbReference type="EMBL" id="JACHCA010000001">
    <property type="protein sequence ID" value="MBB6126283.1"/>
    <property type="molecule type" value="Genomic_DNA"/>
</dbReference>
<organism evidence="1 2">
    <name type="scientific">Mucilaginibacter lappiensis</name>
    <dbReference type="NCBI Taxonomy" id="354630"/>
    <lineage>
        <taxon>Bacteria</taxon>
        <taxon>Pseudomonadati</taxon>
        <taxon>Bacteroidota</taxon>
        <taxon>Sphingobacteriia</taxon>
        <taxon>Sphingobacteriales</taxon>
        <taxon>Sphingobacteriaceae</taxon>
        <taxon>Mucilaginibacter</taxon>
    </lineage>
</organism>
<dbReference type="PROSITE" id="PS51257">
    <property type="entry name" value="PROKAR_LIPOPROTEIN"/>
    <property type="match status" value="1"/>
</dbReference>
<proteinExistence type="predicted"/>
<dbReference type="RefSeq" id="WP_183585277.1">
    <property type="nucleotide sequence ID" value="NZ_JACHCA010000001.1"/>
</dbReference>
<comment type="caution">
    <text evidence="1">The sequence shown here is derived from an EMBL/GenBank/DDBJ whole genome shotgun (WGS) entry which is preliminary data.</text>
</comment>
<sequence length="156" mass="17310">MKSLKPNFVSALYGVLICTLLITGACKKDKKPVTEPVKSLIGGWAVTNQGPNFDTHLYFGGLGEFTYTLVHYDNGLTNQTLYNGTYTTKGDSLKITIKEMVVQNGNSPVVKTPSNVKLYDRTIFILDGNVLTLKYITYPADAPVLTEFKFHRLLPD</sequence>
<name>A0A841J5J6_9SPHI</name>
<evidence type="ECO:0000313" key="2">
    <source>
        <dbReference type="Proteomes" id="UP000548326"/>
    </source>
</evidence>
<gene>
    <name evidence="1" type="ORF">HDF22_000384</name>
</gene>
<protein>
    <recommendedName>
        <fullName evidence="3">Lipocalin-like domain-containing protein</fullName>
    </recommendedName>
</protein>
<dbReference type="Proteomes" id="UP000548326">
    <property type="component" value="Unassembled WGS sequence"/>
</dbReference>
<evidence type="ECO:0000313" key="1">
    <source>
        <dbReference type="EMBL" id="MBB6126283.1"/>
    </source>
</evidence>